<proteinExistence type="predicted"/>
<evidence type="ECO:0000256" key="1">
    <source>
        <dbReference type="SAM" id="MobiDB-lite"/>
    </source>
</evidence>
<feature type="compositionally biased region" description="Low complexity" evidence="1">
    <location>
        <begin position="56"/>
        <end position="68"/>
    </location>
</feature>
<name>A0AAD7SSU1_9TELE</name>
<keyword evidence="3" id="KW-1185">Reference proteome</keyword>
<organism evidence="2 3">
    <name type="scientific">Aldrovandia affinis</name>
    <dbReference type="NCBI Taxonomy" id="143900"/>
    <lineage>
        <taxon>Eukaryota</taxon>
        <taxon>Metazoa</taxon>
        <taxon>Chordata</taxon>
        <taxon>Craniata</taxon>
        <taxon>Vertebrata</taxon>
        <taxon>Euteleostomi</taxon>
        <taxon>Actinopterygii</taxon>
        <taxon>Neopterygii</taxon>
        <taxon>Teleostei</taxon>
        <taxon>Notacanthiformes</taxon>
        <taxon>Halosauridae</taxon>
        <taxon>Aldrovandia</taxon>
    </lineage>
</organism>
<gene>
    <name evidence="2" type="ORF">AAFF_G00273650</name>
</gene>
<dbReference type="AlphaFoldDB" id="A0AAD7SSU1"/>
<feature type="region of interest" description="Disordered" evidence="1">
    <location>
        <begin position="28"/>
        <end position="145"/>
    </location>
</feature>
<evidence type="ECO:0000313" key="3">
    <source>
        <dbReference type="Proteomes" id="UP001221898"/>
    </source>
</evidence>
<dbReference type="Proteomes" id="UP001221898">
    <property type="component" value="Unassembled WGS sequence"/>
</dbReference>
<comment type="caution">
    <text evidence="2">The sequence shown here is derived from an EMBL/GenBank/DDBJ whole genome shotgun (WGS) entry which is preliminary data.</text>
</comment>
<evidence type="ECO:0000313" key="2">
    <source>
        <dbReference type="EMBL" id="KAJ8407508.1"/>
    </source>
</evidence>
<sequence>MNEDRLSNLDSAARGRIRSYLARSNTERGWGGYLSYNPPRRDRHTLLNRRGDAARRPSLAASVSAPSAKRNARKLAHQKRRRDSLPLSSLRQITGGAPSHDGDSAAVPPSPQTAAVSARGDAPFPTGLPDFGETFPARQRQPSKK</sequence>
<feature type="compositionally biased region" description="Basic residues" evidence="1">
    <location>
        <begin position="70"/>
        <end position="82"/>
    </location>
</feature>
<accession>A0AAD7SSU1</accession>
<protein>
    <submittedName>
        <fullName evidence="2">Uncharacterized protein</fullName>
    </submittedName>
</protein>
<dbReference type="EMBL" id="JAINUG010000038">
    <property type="protein sequence ID" value="KAJ8407508.1"/>
    <property type="molecule type" value="Genomic_DNA"/>
</dbReference>
<reference evidence="2" key="1">
    <citation type="journal article" date="2023" name="Science">
        <title>Genome structures resolve the early diversification of teleost fishes.</title>
        <authorList>
            <person name="Parey E."/>
            <person name="Louis A."/>
            <person name="Montfort J."/>
            <person name="Bouchez O."/>
            <person name="Roques C."/>
            <person name="Iampietro C."/>
            <person name="Lluch J."/>
            <person name="Castinel A."/>
            <person name="Donnadieu C."/>
            <person name="Desvignes T."/>
            <person name="Floi Bucao C."/>
            <person name="Jouanno E."/>
            <person name="Wen M."/>
            <person name="Mejri S."/>
            <person name="Dirks R."/>
            <person name="Jansen H."/>
            <person name="Henkel C."/>
            <person name="Chen W.J."/>
            <person name="Zahm M."/>
            <person name="Cabau C."/>
            <person name="Klopp C."/>
            <person name="Thompson A.W."/>
            <person name="Robinson-Rechavi M."/>
            <person name="Braasch I."/>
            <person name="Lecointre G."/>
            <person name="Bobe J."/>
            <person name="Postlethwait J.H."/>
            <person name="Berthelot C."/>
            <person name="Roest Crollius H."/>
            <person name="Guiguen Y."/>
        </authorList>
    </citation>
    <scope>NUCLEOTIDE SEQUENCE</scope>
    <source>
        <strain evidence="2">NC1722</strain>
    </source>
</reference>